<feature type="compositionally biased region" description="Acidic residues" evidence="1">
    <location>
        <begin position="290"/>
        <end position="312"/>
    </location>
</feature>
<evidence type="ECO:0000313" key="2">
    <source>
        <dbReference type="EMBL" id="KAF2438134.1"/>
    </source>
</evidence>
<feature type="compositionally biased region" description="Polar residues" evidence="1">
    <location>
        <begin position="472"/>
        <end position="486"/>
    </location>
</feature>
<dbReference type="EMBL" id="MU001513">
    <property type="protein sequence ID" value="KAF2438134.1"/>
    <property type="molecule type" value="Genomic_DNA"/>
</dbReference>
<feature type="region of interest" description="Disordered" evidence="1">
    <location>
        <begin position="284"/>
        <end position="317"/>
    </location>
</feature>
<feature type="compositionally biased region" description="Basic and acidic residues" evidence="1">
    <location>
        <begin position="565"/>
        <end position="577"/>
    </location>
</feature>
<keyword evidence="3" id="KW-1185">Reference proteome</keyword>
<sequence>MHESSTLPVPPAVSQQQDTPRDIRGYFGDQQQMDVDHVVDTPSQEYPPMKPTNDLDHSSPVESRIRQESSDEDDVPLRDSRPREYQLQPISTMPVQDHRGFQKLEKASPFSAGKPHKRPGPKPWAAKPIAKNDMKAKMEVIRAIEKNWGRGFITNYIPKCHRPLQKKKGGKRTSFRQHELDPKNWLPSVLKALLGISYLTTDKVFLKKAMNDIVRHRIKHTGNRKPQLVTTDFDVIEDMITRGWDIETSFSIRYKHLLLANPKGYLETDEDIDHILACGDDDYQRTSDIDREDEDDDNDDMEVDGQEEEDSTDFSSPYAGKEAYIHGSPHQPPKMIVPKQPKLSKLIKKEKQGKSMKPAKANKRSELSIGSSDAQSPQQLPPHMYGGYGMPGYGPYGAFPGYPPMLGYPPPNVKGFPQQPPYGKGYPPMPPMYPWPGYGQHPEHGYGQQHQDKDGNAQAHGYLPYGFPNHGYGQQQPGKDGNSQDPRAQAHGYSPYGYPGMPLYPPPMSPSPSLQLSTPAPSATAHPSGPARFSPFGSFKRSASHRPDPAAGRSDASGYSRAPRIKREPGVEDHPIAIEDYNGPSNDLGEAVDEDSQASDQQALDEIAEQERHIQMLRARLAEKKSRG</sequence>
<dbReference type="OrthoDB" id="3800150at2759"/>
<feature type="region of interest" description="Disordered" evidence="1">
    <location>
        <begin position="433"/>
        <end position="602"/>
    </location>
</feature>
<proteinExistence type="predicted"/>
<feature type="compositionally biased region" description="Polar residues" evidence="1">
    <location>
        <begin position="1"/>
        <end position="18"/>
    </location>
</feature>
<feature type="region of interest" description="Disordered" evidence="1">
    <location>
        <begin position="1"/>
        <end position="80"/>
    </location>
</feature>
<evidence type="ECO:0000313" key="3">
    <source>
        <dbReference type="Proteomes" id="UP000799764"/>
    </source>
</evidence>
<reference evidence="2" key="1">
    <citation type="journal article" date="2020" name="Stud. Mycol.">
        <title>101 Dothideomycetes genomes: a test case for predicting lifestyles and emergence of pathogens.</title>
        <authorList>
            <person name="Haridas S."/>
            <person name="Albert R."/>
            <person name="Binder M."/>
            <person name="Bloem J."/>
            <person name="Labutti K."/>
            <person name="Salamov A."/>
            <person name="Andreopoulos B."/>
            <person name="Baker S."/>
            <person name="Barry K."/>
            <person name="Bills G."/>
            <person name="Bluhm B."/>
            <person name="Cannon C."/>
            <person name="Castanera R."/>
            <person name="Culley D."/>
            <person name="Daum C."/>
            <person name="Ezra D."/>
            <person name="Gonzalez J."/>
            <person name="Henrissat B."/>
            <person name="Kuo A."/>
            <person name="Liang C."/>
            <person name="Lipzen A."/>
            <person name="Lutzoni F."/>
            <person name="Magnuson J."/>
            <person name="Mondo S."/>
            <person name="Nolan M."/>
            <person name="Ohm R."/>
            <person name="Pangilinan J."/>
            <person name="Park H.-J."/>
            <person name="Ramirez L."/>
            <person name="Alfaro M."/>
            <person name="Sun H."/>
            <person name="Tritt A."/>
            <person name="Yoshinaga Y."/>
            <person name="Zwiers L.-H."/>
            <person name="Turgeon B."/>
            <person name="Goodwin S."/>
            <person name="Spatafora J."/>
            <person name="Crous P."/>
            <person name="Grigoriev I."/>
        </authorList>
    </citation>
    <scope>NUCLEOTIDE SEQUENCE</scope>
    <source>
        <strain evidence="2">CBS 690.94</strain>
    </source>
</reference>
<gene>
    <name evidence="2" type="ORF">P171DRAFT_168436</name>
</gene>
<dbReference type="Proteomes" id="UP000799764">
    <property type="component" value="Unassembled WGS sequence"/>
</dbReference>
<feature type="compositionally biased region" description="Basic and acidic residues" evidence="1">
    <location>
        <begin position="53"/>
        <end position="80"/>
    </location>
</feature>
<dbReference type="AlphaFoldDB" id="A0A9P4P7U6"/>
<evidence type="ECO:0000256" key="1">
    <source>
        <dbReference type="SAM" id="MobiDB-lite"/>
    </source>
</evidence>
<feature type="compositionally biased region" description="Polar residues" evidence="1">
    <location>
        <begin position="368"/>
        <end position="378"/>
    </location>
</feature>
<protein>
    <submittedName>
        <fullName evidence="2">Uncharacterized protein</fullName>
    </submittedName>
</protein>
<name>A0A9P4P7U6_9PLEO</name>
<feature type="region of interest" description="Disordered" evidence="1">
    <location>
        <begin position="349"/>
        <end position="385"/>
    </location>
</feature>
<accession>A0A9P4P7U6</accession>
<organism evidence="2 3">
    <name type="scientific">Karstenula rhodostoma CBS 690.94</name>
    <dbReference type="NCBI Taxonomy" id="1392251"/>
    <lineage>
        <taxon>Eukaryota</taxon>
        <taxon>Fungi</taxon>
        <taxon>Dikarya</taxon>
        <taxon>Ascomycota</taxon>
        <taxon>Pezizomycotina</taxon>
        <taxon>Dothideomycetes</taxon>
        <taxon>Pleosporomycetidae</taxon>
        <taxon>Pleosporales</taxon>
        <taxon>Massarineae</taxon>
        <taxon>Didymosphaeriaceae</taxon>
        <taxon>Karstenula</taxon>
    </lineage>
</organism>
<comment type="caution">
    <text evidence="2">The sequence shown here is derived from an EMBL/GenBank/DDBJ whole genome shotgun (WGS) entry which is preliminary data.</text>
</comment>